<feature type="compositionally biased region" description="Basic and acidic residues" evidence="1">
    <location>
        <begin position="485"/>
        <end position="501"/>
    </location>
</feature>
<dbReference type="PANTHER" id="PTHR31900">
    <property type="entry name" value="F-BOX/RNI SUPERFAMILY PROTEIN-RELATED"/>
    <property type="match status" value="1"/>
</dbReference>
<dbReference type="Proteomes" id="UP000826271">
    <property type="component" value="Unassembled WGS sequence"/>
</dbReference>
<sequence>MKPGGLCFAETVSRVMLLRNVRDINIFRLKLEDEMFNEPQLDTWIRTTIARNVRSLDIHLGNEDWLPRCLFTCKTLVDLRLHYCGFVPDVVCLPNLKKLHLDAFQYGSDEKFQNLISGCPVLEELNIHTIIFNDLKSCIISSPTIKRLTLNLQLSDWHSYDEDSEDDFEDYKLMINTPALRYLDVEDRMYPHISTGTFNSLVEANICLNDNEVKDEDLYSTSVLVLVEKVCQVKCLTLSIRDRQFLDSSFAASTSKFINLTKLELDADWLFLFKFLESADNLQVLVIREVHNNLKCWMEPKQVPTCLSSHLRQVTIDTFGYSEDEFEMVSYILKNGEVLKMMKIFGNYCVLDLEKKDSALQKKKFNSLQRISTFERRSQTYLNKHMVTVALNYGGLLFENSNGPTIYEAGHVYKFDYFEFDRISIIGFKKFCEKMGLPDFISCYIKVDNKFKELKDDVELHEFCLKNLDKTREINVYLNYEDGYGKEEDRGPDVEKEGDREREEDEDDGVYRLVDDFQESDYDMNESEDEAHKEAEADKGLHNEAADDVSNFENLWEKHVDTEAEIEHENTDAQLLKS</sequence>
<dbReference type="Pfam" id="PF26130">
    <property type="entry name" value="PB1-like"/>
    <property type="match status" value="1"/>
</dbReference>
<protein>
    <recommendedName>
        <fullName evidence="2">FBD domain-containing protein</fullName>
    </recommendedName>
</protein>
<name>A0AAV6WIN9_9LAMI</name>
<feature type="compositionally biased region" description="Basic and acidic residues" evidence="1">
    <location>
        <begin position="530"/>
        <end position="545"/>
    </location>
</feature>
<feature type="domain" description="FBD" evidence="2">
    <location>
        <begin position="305"/>
        <end position="386"/>
    </location>
</feature>
<organism evidence="3 4">
    <name type="scientific">Buddleja alternifolia</name>
    <dbReference type="NCBI Taxonomy" id="168488"/>
    <lineage>
        <taxon>Eukaryota</taxon>
        <taxon>Viridiplantae</taxon>
        <taxon>Streptophyta</taxon>
        <taxon>Embryophyta</taxon>
        <taxon>Tracheophyta</taxon>
        <taxon>Spermatophyta</taxon>
        <taxon>Magnoliopsida</taxon>
        <taxon>eudicotyledons</taxon>
        <taxon>Gunneridae</taxon>
        <taxon>Pentapetalae</taxon>
        <taxon>asterids</taxon>
        <taxon>lamiids</taxon>
        <taxon>Lamiales</taxon>
        <taxon>Scrophulariaceae</taxon>
        <taxon>Buddlejeae</taxon>
        <taxon>Buddleja</taxon>
    </lineage>
</organism>
<dbReference type="SMART" id="SM00579">
    <property type="entry name" value="FBD"/>
    <property type="match status" value="1"/>
</dbReference>
<dbReference type="InterPro" id="IPR058594">
    <property type="entry name" value="PB1-like_dom_pln"/>
</dbReference>
<feature type="region of interest" description="Disordered" evidence="1">
    <location>
        <begin position="485"/>
        <end position="578"/>
    </location>
</feature>
<keyword evidence="4" id="KW-1185">Reference proteome</keyword>
<evidence type="ECO:0000259" key="2">
    <source>
        <dbReference type="SMART" id="SM00579"/>
    </source>
</evidence>
<dbReference type="InterPro" id="IPR032675">
    <property type="entry name" value="LRR_dom_sf"/>
</dbReference>
<evidence type="ECO:0000313" key="3">
    <source>
        <dbReference type="EMBL" id="KAG8366788.1"/>
    </source>
</evidence>
<dbReference type="Pfam" id="PF08387">
    <property type="entry name" value="FBD"/>
    <property type="match status" value="1"/>
</dbReference>
<evidence type="ECO:0000313" key="4">
    <source>
        <dbReference type="Proteomes" id="UP000826271"/>
    </source>
</evidence>
<comment type="caution">
    <text evidence="3">The sequence shown here is derived from an EMBL/GenBank/DDBJ whole genome shotgun (WGS) entry which is preliminary data.</text>
</comment>
<dbReference type="Pfam" id="PF24758">
    <property type="entry name" value="LRR_At5g56370"/>
    <property type="match status" value="1"/>
</dbReference>
<dbReference type="EMBL" id="WHWC01000016">
    <property type="protein sequence ID" value="KAG8366788.1"/>
    <property type="molecule type" value="Genomic_DNA"/>
</dbReference>
<dbReference type="PANTHER" id="PTHR31900:SF34">
    <property type="entry name" value="EMB|CAB62440.1-RELATED"/>
    <property type="match status" value="1"/>
</dbReference>
<dbReference type="InterPro" id="IPR055411">
    <property type="entry name" value="LRR_FXL15/At3g58940/PEG3-like"/>
</dbReference>
<feature type="compositionally biased region" description="Acidic residues" evidence="1">
    <location>
        <begin position="516"/>
        <end position="529"/>
    </location>
</feature>
<gene>
    <name evidence="3" type="ORF">BUALT_Bualt16G0004200</name>
</gene>
<dbReference type="Gene3D" id="3.80.10.10">
    <property type="entry name" value="Ribonuclease Inhibitor"/>
    <property type="match status" value="1"/>
</dbReference>
<reference evidence="3" key="1">
    <citation type="submission" date="2019-10" db="EMBL/GenBank/DDBJ databases">
        <authorList>
            <person name="Zhang R."/>
            <person name="Pan Y."/>
            <person name="Wang J."/>
            <person name="Ma R."/>
            <person name="Yu S."/>
        </authorList>
    </citation>
    <scope>NUCLEOTIDE SEQUENCE</scope>
    <source>
        <strain evidence="3">LA-IB0</strain>
        <tissue evidence="3">Leaf</tissue>
    </source>
</reference>
<feature type="compositionally biased region" description="Basic and acidic residues" evidence="1">
    <location>
        <begin position="555"/>
        <end position="571"/>
    </location>
</feature>
<dbReference type="AlphaFoldDB" id="A0AAV6WIN9"/>
<dbReference type="InterPro" id="IPR006566">
    <property type="entry name" value="FBD"/>
</dbReference>
<dbReference type="SUPFAM" id="SSF52047">
    <property type="entry name" value="RNI-like"/>
    <property type="match status" value="1"/>
</dbReference>
<accession>A0AAV6WIN9</accession>
<dbReference type="InterPro" id="IPR050232">
    <property type="entry name" value="FBL13/AtMIF1-like"/>
</dbReference>
<evidence type="ECO:0000256" key="1">
    <source>
        <dbReference type="SAM" id="MobiDB-lite"/>
    </source>
</evidence>
<proteinExistence type="predicted"/>